<dbReference type="PANTHER" id="PTHR47331">
    <property type="entry name" value="PHD-TYPE DOMAIN-CONTAINING PROTEIN"/>
    <property type="match status" value="1"/>
</dbReference>
<feature type="region of interest" description="Disordered" evidence="1">
    <location>
        <begin position="16"/>
        <end position="53"/>
    </location>
</feature>
<gene>
    <name evidence="2" type="ORF">N1851_006350</name>
</gene>
<dbReference type="AlphaFoldDB" id="A0AA47P619"/>
<sequence length="125" mass="13620">MLLPPAPSRPRVRCWRSRYPVPGDETSQRETLLTPPGEQSLLAPAPPLVRQSPGRSPMYGNQLICFKPANFGMVTSTQLHNCADACEDGYGTVSYLLLHNNHGQAHCGFVMGKARVAPLKPANIP</sequence>
<dbReference type="PANTHER" id="PTHR47331:SF1">
    <property type="entry name" value="GAG-LIKE PROTEIN"/>
    <property type="match status" value="1"/>
</dbReference>
<evidence type="ECO:0000313" key="3">
    <source>
        <dbReference type="Proteomes" id="UP001174136"/>
    </source>
</evidence>
<organism evidence="2 3">
    <name type="scientific">Merluccius polli</name>
    <name type="common">Benguela hake</name>
    <name type="synonym">Merluccius cadenati</name>
    <dbReference type="NCBI Taxonomy" id="89951"/>
    <lineage>
        <taxon>Eukaryota</taxon>
        <taxon>Metazoa</taxon>
        <taxon>Chordata</taxon>
        <taxon>Craniata</taxon>
        <taxon>Vertebrata</taxon>
        <taxon>Euteleostomi</taxon>
        <taxon>Actinopterygii</taxon>
        <taxon>Neopterygii</taxon>
        <taxon>Teleostei</taxon>
        <taxon>Neoteleostei</taxon>
        <taxon>Acanthomorphata</taxon>
        <taxon>Zeiogadaria</taxon>
        <taxon>Gadariae</taxon>
        <taxon>Gadiformes</taxon>
        <taxon>Gadoidei</taxon>
        <taxon>Merlucciidae</taxon>
        <taxon>Merluccius</taxon>
    </lineage>
</organism>
<comment type="caution">
    <text evidence="2">The sequence shown here is derived from an EMBL/GenBank/DDBJ whole genome shotgun (WGS) entry which is preliminary data.</text>
</comment>
<dbReference type="Proteomes" id="UP001174136">
    <property type="component" value="Unassembled WGS sequence"/>
</dbReference>
<reference evidence="2" key="1">
    <citation type="journal article" date="2023" name="Front. Mar. Sci.">
        <title>A new Merluccius polli reference genome to investigate the effects of global change in West African waters.</title>
        <authorList>
            <person name="Mateo J.L."/>
            <person name="Blanco-Fernandez C."/>
            <person name="Garcia-Vazquez E."/>
            <person name="Machado-Schiaffino G."/>
        </authorList>
    </citation>
    <scope>NUCLEOTIDE SEQUENCE</scope>
    <source>
        <strain evidence="2">C29</strain>
        <tissue evidence="2">Fin</tissue>
    </source>
</reference>
<keyword evidence="3" id="KW-1185">Reference proteome</keyword>
<evidence type="ECO:0000313" key="2">
    <source>
        <dbReference type="EMBL" id="KAK0152301.1"/>
    </source>
</evidence>
<dbReference type="InterPro" id="IPR008042">
    <property type="entry name" value="Retrotrans_Pao"/>
</dbReference>
<evidence type="ECO:0000256" key="1">
    <source>
        <dbReference type="SAM" id="MobiDB-lite"/>
    </source>
</evidence>
<name>A0AA47P619_MERPO</name>
<accession>A0AA47P619</accession>
<dbReference type="EMBL" id="JAOPHQ010001133">
    <property type="protein sequence ID" value="KAK0152301.1"/>
    <property type="molecule type" value="Genomic_DNA"/>
</dbReference>
<protein>
    <submittedName>
        <fullName evidence="2">Uncharacterized protein</fullName>
    </submittedName>
</protein>
<dbReference type="Pfam" id="PF05380">
    <property type="entry name" value="Peptidase_A17"/>
    <property type="match status" value="1"/>
</dbReference>
<proteinExistence type="predicted"/>